<evidence type="ECO:0000313" key="3">
    <source>
        <dbReference type="EMBL" id="TWT40735.1"/>
    </source>
</evidence>
<feature type="chain" id="PRO_5023087916" description="SGNH hydrolase-type esterase domain-containing protein" evidence="1">
    <location>
        <begin position="23"/>
        <end position="238"/>
    </location>
</feature>
<dbReference type="Pfam" id="PF13472">
    <property type="entry name" value="Lipase_GDSL_2"/>
    <property type="match status" value="1"/>
</dbReference>
<keyword evidence="4" id="KW-1185">Reference proteome</keyword>
<organism evidence="3 4">
    <name type="scientific">Thalassoglobus neptunius</name>
    <dbReference type="NCBI Taxonomy" id="1938619"/>
    <lineage>
        <taxon>Bacteria</taxon>
        <taxon>Pseudomonadati</taxon>
        <taxon>Planctomycetota</taxon>
        <taxon>Planctomycetia</taxon>
        <taxon>Planctomycetales</taxon>
        <taxon>Planctomycetaceae</taxon>
        <taxon>Thalassoglobus</taxon>
    </lineage>
</organism>
<evidence type="ECO:0000256" key="1">
    <source>
        <dbReference type="SAM" id="SignalP"/>
    </source>
</evidence>
<dbReference type="InterPro" id="IPR051532">
    <property type="entry name" value="Ester_Hydrolysis_Enzymes"/>
</dbReference>
<proteinExistence type="predicted"/>
<dbReference type="InterPro" id="IPR013830">
    <property type="entry name" value="SGNH_hydro"/>
</dbReference>
<dbReference type="InterPro" id="IPR036514">
    <property type="entry name" value="SGNH_hydro_sf"/>
</dbReference>
<dbReference type="PANTHER" id="PTHR30383:SF26">
    <property type="entry name" value="SGNH HYDROLASE-TYPE ESTERASE DOMAIN-CONTAINING PROTEIN"/>
    <property type="match status" value="1"/>
</dbReference>
<evidence type="ECO:0000313" key="4">
    <source>
        <dbReference type="Proteomes" id="UP000317243"/>
    </source>
</evidence>
<dbReference type="GO" id="GO:0004622">
    <property type="term" value="F:phosphatidylcholine lysophospholipase activity"/>
    <property type="evidence" value="ECO:0007669"/>
    <property type="project" value="TreeGrafter"/>
</dbReference>
<feature type="signal peptide" evidence="1">
    <location>
        <begin position="1"/>
        <end position="22"/>
    </location>
</feature>
<dbReference type="RefSeq" id="WP_146512193.1">
    <property type="nucleotide sequence ID" value="NZ_SIHI01000048.1"/>
</dbReference>
<dbReference type="CDD" id="cd00229">
    <property type="entry name" value="SGNH_hydrolase"/>
    <property type="match status" value="1"/>
</dbReference>
<dbReference type="Gene3D" id="3.40.50.1110">
    <property type="entry name" value="SGNH hydrolase"/>
    <property type="match status" value="1"/>
</dbReference>
<feature type="domain" description="SGNH hydrolase-type esterase" evidence="2">
    <location>
        <begin position="51"/>
        <end position="220"/>
    </location>
</feature>
<comment type="caution">
    <text evidence="3">The sequence shown here is derived from an EMBL/GenBank/DDBJ whole genome shotgun (WGS) entry which is preliminary data.</text>
</comment>
<keyword evidence="1" id="KW-0732">Signal</keyword>
<dbReference type="SUPFAM" id="SSF52266">
    <property type="entry name" value="SGNH hydrolase"/>
    <property type="match status" value="1"/>
</dbReference>
<sequence precursor="true">MSSSTRSLVLVCMTLTMTFMTAHGFAQQKKAPNPAFAEVTDDPKLPRVLLIGDSISIGYTVGVRENLAGEANVHRIPVNGGPTTRGLESIDEWLGDSEWDVIHFNWGLHDLKYINEKGQLVSTSTGKQQVPIEEYEQNLSKLVDRLKQTGATLIWRNTTPVPEGSKGRTPGDEVIYNSVAAKIMEKNGIPTDDQYAFVKPQMDELMLKANVHFTKQGYAALAKQAAKSIREKLPKSEK</sequence>
<gene>
    <name evidence="3" type="ORF">KOR42_48780</name>
</gene>
<accession>A0A5C5VS26</accession>
<dbReference type="Proteomes" id="UP000317243">
    <property type="component" value="Unassembled WGS sequence"/>
</dbReference>
<dbReference type="AlphaFoldDB" id="A0A5C5VS26"/>
<dbReference type="PANTHER" id="PTHR30383">
    <property type="entry name" value="THIOESTERASE 1/PROTEASE 1/LYSOPHOSPHOLIPASE L1"/>
    <property type="match status" value="1"/>
</dbReference>
<dbReference type="EMBL" id="SIHI01000048">
    <property type="protein sequence ID" value="TWT40735.1"/>
    <property type="molecule type" value="Genomic_DNA"/>
</dbReference>
<dbReference type="OrthoDB" id="9815670at2"/>
<protein>
    <recommendedName>
        <fullName evidence="2">SGNH hydrolase-type esterase domain-containing protein</fullName>
    </recommendedName>
</protein>
<evidence type="ECO:0000259" key="2">
    <source>
        <dbReference type="Pfam" id="PF13472"/>
    </source>
</evidence>
<reference evidence="3 4" key="1">
    <citation type="submission" date="2019-02" db="EMBL/GenBank/DDBJ databases">
        <title>Deep-cultivation of Planctomycetes and their phenomic and genomic characterization uncovers novel biology.</title>
        <authorList>
            <person name="Wiegand S."/>
            <person name="Jogler M."/>
            <person name="Boedeker C."/>
            <person name="Pinto D."/>
            <person name="Vollmers J."/>
            <person name="Rivas-Marin E."/>
            <person name="Kohn T."/>
            <person name="Peeters S.H."/>
            <person name="Heuer A."/>
            <person name="Rast P."/>
            <person name="Oberbeckmann S."/>
            <person name="Bunk B."/>
            <person name="Jeske O."/>
            <person name="Meyerdierks A."/>
            <person name="Storesund J.E."/>
            <person name="Kallscheuer N."/>
            <person name="Luecker S."/>
            <person name="Lage O.M."/>
            <person name="Pohl T."/>
            <person name="Merkel B.J."/>
            <person name="Hornburger P."/>
            <person name="Mueller R.-W."/>
            <person name="Bruemmer F."/>
            <person name="Labrenz M."/>
            <person name="Spormann A.M."/>
            <person name="Op Den Camp H."/>
            <person name="Overmann J."/>
            <person name="Amann R."/>
            <person name="Jetten M.S.M."/>
            <person name="Mascher T."/>
            <person name="Medema M.H."/>
            <person name="Devos D.P."/>
            <person name="Kaster A.-K."/>
            <person name="Ovreas L."/>
            <person name="Rohde M."/>
            <person name="Galperin M.Y."/>
            <person name="Jogler C."/>
        </authorList>
    </citation>
    <scope>NUCLEOTIDE SEQUENCE [LARGE SCALE GENOMIC DNA]</scope>
    <source>
        <strain evidence="3 4">KOR42</strain>
    </source>
</reference>
<name>A0A5C5VS26_9PLAN</name>